<name>A0ABQ9FMX1_TEGGR</name>
<feature type="non-terminal residue" evidence="2">
    <location>
        <position position="1"/>
    </location>
</feature>
<dbReference type="Proteomes" id="UP001217089">
    <property type="component" value="Unassembled WGS sequence"/>
</dbReference>
<accession>A0ABQ9FMX1</accession>
<dbReference type="PANTHER" id="PTHR46021:SF2">
    <property type="entry name" value="ARF-GAP WITH DUAL PH DOMAIN-CONTAINING PROTEIN 1"/>
    <property type="match status" value="1"/>
</dbReference>
<feature type="non-terminal residue" evidence="2">
    <location>
        <position position="212"/>
    </location>
</feature>
<dbReference type="Pfam" id="PF00169">
    <property type="entry name" value="PH"/>
    <property type="match status" value="1"/>
</dbReference>
<dbReference type="InterPro" id="IPR011993">
    <property type="entry name" value="PH-like_dom_sf"/>
</dbReference>
<comment type="caution">
    <text evidence="2">The sequence shown here is derived from an EMBL/GenBank/DDBJ whole genome shotgun (WGS) entry which is preliminary data.</text>
</comment>
<organism evidence="2 3">
    <name type="scientific">Tegillarca granosa</name>
    <name type="common">Malaysian cockle</name>
    <name type="synonym">Anadara granosa</name>
    <dbReference type="NCBI Taxonomy" id="220873"/>
    <lineage>
        <taxon>Eukaryota</taxon>
        <taxon>Metazoa</taxon>
        <taxon>Spiralia</taxon>
        <taxon>Lophotrochozoa</taxon>
        <taxon>Mollusca</taxon>
        <taxon>Bivalvia</taxon>
        <taxon>Autobranchia</taxon>
        <taxon>Pteriomorphia</taxon>
        <taxon>Arcoida</taxon>
        <taxon>Arcoidea</taxon>
        <taxon>Arcidae</taxon>
        <taxon>Tegillarca</taxon>
    </lineage>
</organism>
<dbReference type="PANTHER" id="PTHR46021">
    <property type="entry name" value="ARF-GAP WITH DUAL PH DOMAIN-CONTAINING PROTEIN 1-LIKE PROTEIN"/>
    <property type="match status" value="1"/>
</dbReference>
<dbReference type="Gene3D" id="2.30.29.30">
    <property type="entry name" value="Pleckstrin-homology domain (PH domain)/Phosphotyrosine-binding domain (PTB)"/>
    <property type="match status" value="2"/>
</dbReference>
<dbReference type="SMART" id="SM00233">
    <property type="entry name" value="PH"/>
    <property type="match status" value="1"/>
</dbReference>
<evidence type="ECO:0000313" key="3">
    <source>
        <dbReference type="Proteomes" id="UP001217089"/>
    </source>
</evidence>
<evidence type="ECO:0000259" key="1">
    <source>
        <dbReference type="PROSITE" id="PS50003"/>
    </source>
</evidence>
<dbReference type="InterPro" id="IPR001849">
    <property type="entry name" value="PH_domain"/>
</dbReference>
<sequence>VLKAEWIRAKYSRKEFLDPDKQKDHGCYFKEGLLWKKGRDDKKFQIRKFILSPKDNKLVYYNKETEIVDWYNAIRAAKLERRRIAFPDRDEKELAEDITRDFLLEGWLCKMGPNKEPFRKRWFTLDRRKLMYLEDPLHPFAKGEIFIGHRDGGYSAIIGAKDAKHSHNHVFTLHTPERDFQLSAETREDMEQWICALQSVTDLPLTPQDTKL</sequence>
<dbReference type="PROSITE" id="PS50003">
    <property type="entry name" value="PH_DOMAIN"/>
    <property type="match status" value="1"/>
</dbReference>
<gene>
    <name evidence="2" type="ORF">KUTeg_003715</name>
</gene>
<dbReference type="EMBL" id="JARBDR010000214">
    <property type="protein sequence ID" value="KAJ8318624.1"/>
    <property type="molecule type" value="Genomic_DNA"/>
</dbReference>
<keyword evidence="3" id="KW-1185">Reference proteome</keyword>
<feature type="domain" description="PH" evidence="1">
    <location>
        <begin position="101"/>
        <end position="202"/>
    </location>
</feature>
<protein>
    <recommendedName>
        <fullName evidence="1">PH domain-containing protein</fullName>
    </recommendedName>
</protein>
<evidence type="ECO:0000313" key="2">
    <source>
        <dbReference type="EMBL" id="KAJ8318624.1"/>
    </source>
</evidence>
<dbReference type="SUPFAM" id="SSF50729">
    <property type="entry name" value="PH domain-like"/>
    <property type="match status" value="2"/>
</dbReference>
<proteinExistence type="predicted"/>
<reference evidence="2 3" key="1">
    <citation type="submission" date="2022-12" db="EMBL/GenBank/DDBJ databases">
        <title>Chromosome-level genome of Tegillarca granosa.</title>
        <authorList>
            <person name="Kim J."/>
        </authorList>
    </citation>
    <scope>NUCLEOTIDE SEQUENCE [LARGE SCALE GENOMIC DNA]</scope>
    <source>
        <strain evidence="2">Teg-2019</strain>
        <tissue evidence="2">Adductor muscle</tissue>
    </source>
</reference>
<dbReference type="InterPro" id="IPR052589">
    <property type="entry name" value="Arf-GAP_dual-PH_domain"/>
</dbReference>